<keyword evidence="1" id="KW-1133">Transmembrane helix</keyword>
<feature type="transmembrane region" description="Helical" evidence="1">
    <location>
        <begin position="12"/>
        <end position="37"/>
    </location>
</feature>
<keyword evidence="1" id="KW-0812">Transmembrane</keyword>
<proteinExistence type="predicted"/>
<evidence type="ECO:0000313" key="2">
    <source>
        <dbReference type="EMBL" id="UXP33079.1"/>
    </source>
</evidence>
<evidence type="ECO:0000256" key="1">
    <source>
        <dbReference type="SAM" id="Phobius"/>
    </source>
</evidence>
<feature type="transmembrane region" description="Helical" evidence="1">
    <location>
        <begin position="58"/>
        <end position="78"/>
    </location>
</feature>
<dbReference type="EMBL" id="CP106679">
    <property type="protein sequence ID" value="UXP33079.1"/>
    <property type="molecule type" value="Genomic_DNA"/>
</dbReference>
<dbReference type="RefSeq" id="WP_262310508.1">
    <property type="nucleotide sequence ID" value="NZ_CP106679.1"/>
</dbReference>
<feature type="transmembrane region" description="Helical" evidence="1">
    <location>
        <begin position="84"/>
        <end position="112"/>
    </location>
</feature>
<keyword evidence="3" id="KW-1185">Reference proteome</keyword>
<sequence>MNAEPTNYLESWTYIAHISALVLILMACVNYIVYMLIVTVMGHRSGKYSFVLNNESKVMMVSAVGVSIAVALILNAFMLNERDFSHIFVFSLKAGLSLGIGITIAFAFNAYLNTYYPFILERRLADIRFRVRKNPKNGHAMRLLNEEEEDEHLSEEMMKQEEDFEFDFDVWIDDRTGETIIETYKGTTNRICGKCNFRTLKMVKEEVDEISNDKTKYYNCSHCGNKEKVVGA</sequence>
<evidence type="ECO:0000313" key="3">
    <source>
        <dbReference type="Proteomes" id="UP001065174"/>
    </source>
</evidence>
<keyword evidence="1" id="KW-0472">Membrane</keyword>
<organism evidence="2 3">
    <name type="scientific">Reichenbachiella agarivorans</name>
    <dbReference type="NCBI Taxonomy" id="2979464"/>
    <lineage>
        <taxon>Bacteria</taxon>
        <taxon>Pseudomonadati</taxon>
        <taxon>Bacteroidota</taxon>
        <taxon>Cytophagia</taxon>
        <taxon>Cytophagales</taxon>
        <taxon>Reichenbachiellaceae</taxon>
        <taxon>Reichenbachiella</taxon>
    </lineage>
</organism>
<accession>A0ABY6CRV6</accession>
<reference evidence="2" key="1">
    <citation type="submission" date="2022-09" db="EMBL/GenBank/DDBJ databases">
        <title>Comparative genomics and taxonomic characterization of three novel marine species of genus Reichenbachiella exhibiting antioxidant and polysaccharide degradation activities.</title>
        <authorList>
            <person name="Muhammad N."/>
            <person name="Lee Y.-J."/>
            <person name="Ko J."/>
            <person name="Kim S.-G."/>
        </authorList>
    </citation>
    <scope>NUCLEOTIDE SEQUENCE</scope>
    <source>
        <strain evidence="2">BKB1-1</strain>
    </source>
</reference>
<protein>
    <submittedName>
        <fullName evidence="2">Uncharacterized protein</fullName>
    </submittedName>
</protein>
<dbReference type="Proteomes" id="UP001065174">
    <property type="component" value="Chromosome"/>
</dbReference>
<name>A0ABY6CRV6_9BACT</name>
<gene>
    <name evidence="2" type="ORF">N6H18_03805</name>
</gene>